<sequence>MNVTYSDMKPDTASVANGSLIAGEELRDTTELKETLGLYRKVLFEQILPLWSTVGADHARGGYAETLSARGRGAPGPRRVRVTARQVYAMCEAAELGWNRLAAEAGVRHGCRFLALHTSAGGFLFHTLAADDSVSDIGFDLYDQAFLLFAHAHAWRLLRDPDIVERARLLRQSVVERFAHADGGFVDRLDKPFPLRSNPHMHLLEASLAWLPLDPDPRWRELADTVVALFLSRFVDRERGILRETFGADWTPVEDAGRCRVEPGHNYEWAWLLMRWEALTGGDAGAFPLGMVGFAETHGYDPLRRVAVNEVWSDGSASDGKARLWPQTERLKAWLAVARRSQGPDRWRAEKFALDAAGTLMSYLQTPVAGLWHDVMLEDGSFAAGDAPGSSLYHIICAIGELQRYVDSREEYA</sequence>
<evidence type="ECO:0000256" key="2">
    <source>
        <dbReference type="ARBA" id="ARBA00023235"/>
    </source>
</evidence>
<organism evidence="3 4">
    <name type="scientific">Pseudochelatococcus lubricantis</name>
    <dbReference type="NCBI Taxonomy" id="1538102"/>
    <lineage>
        <taxon>Bacteria</taxon>
        <taxon>Pseudomonadati</taxon>
        <taxon>Pseudomonadota</taxon>
        <taxon>Alphaproteobacteria</taxon>
        <taxon>Hyphomicrobiales</taxon>
        <taxon>Chelatococcaceae</taxon>
        <taxon>Pseudochelatococcus</taxon>
    </lineage>
</organism>
<name>A0ABX0UY62_9HYPH</name>
<evidence type="ECO:0000256" key="1">
    <source>
        <dbReference type="ARBA" id="ARBA00008558"/>
    </source>
</evidence>
<comment type="similarity">
    <text evidence="1">Belongs to the N-acylglucosamine 2-epimerase family.</text>
</comment>
<dbReference type="EC" id="5.3.1.8" evidence="3"/>
<dbReference type="InterPro" id="IPR008928">
    <property type="entry name" value="6-hairpin_glycosidase_sf"/>
</dbReference>
<dbReference type="RefSeq" id="WP_166950910.1">
    <property type="nucleotide sequence ID" value="NZ_JAASQI010000003.1"/>
</dbReference>
<dbReference type="Pfam" id="PF07221">
    <property type="entry name" value="GlcNAc_2-epim"/>
    <property type="match status" value="1"/>
</dbReference>
<dbReference type="Gene3D" id="1.50.10.10">
    <property type="match status" value="1"/>
</dbReference>
<dbReference type="Proteomes" id="UP001429580">
    <property type="component" value="Unassembled WGS sequence"/>
</dbReference>
<dbReference type="GO" id="GO:0004476">
    <property type="term" value="F:mannose-6-phosphate isomerase activity"/>
    <property type="evidence" value="ECO:0007669"/>
    <property type="project" value="UniProtKB-EC"/>
</dbReference>
<evidence type="ECO:0000313" key="4">
    <source>
        <dbReference type="Proteomes" id="UP001429580"/>
    </source>
</evidence>
<dbReference type="InterPro" id="IPR010819">
    <property type="entry name" value="AGE/CE"/>
</dbReference>
<keyword evidence="4" id="KW-1185">Reference proteome</keyword>
<comment type="caution">
    <text evidence="3">The sequence shown here is derived from an EMBL/GenBank/DDBJ whole genome shotgun (WGS) entry which is preliminary data.</text>
</comment>
<keyword evidence="2 3" id="KW-0413">Isomerase</keyword>
<gene>
    <name evidence="3" type="ORF">FHS82_001707</name>
</gene>
<proteinExistence type="inferred from homology"/>
<dbReference type="InterPro" id="IPR012341">
    <property type="entry name" value="6hp_glycosidase-like_sf"/>
</dbReference>
<protein>
    <submittedName>
        <fullName evidence="3">Mannose-6-phosphate isomerase</fullName>
        <ecNumber evidence="3">5.3.1.8</ecNumber>
    </submittedName>
</protein>
<dbReference type="PANTHER" id="PTHR15108">
    <property type="entry name" value="N-ACYLGLUCOSAMINE-2-EPIMERASE"/>
    <property type="match status" value="1"/>
</dbReference>
<dbReference type="EMBL" id="JAASQI010000003">
    <property type="protein sequence ID" value="NIJ57871.1"/>
    <property type="molecule type" value="Genomic_DNA"/>
</dbReference>
<dbReference type="SUPFAM" id="SSF48208">
    <property type="entry name" value="Six-hairpin glycosidases"/>
    <property type="match status" value="1"/>
</dbReference>
<accession>A0ABX0UY62</accession>
<reference evidence="3 4" key="1">
    <citation type="submission" date="2020-03" db="EMBL/GenBank/DDBJ databases">
        <title>Genomic Encyclopedia of Type Strains, Phase IV (KMG-IV): sequencing the most valuable type-strain genomes for metagenomic binning, comparative biology and taxonomic classification.</title>
        <authorList>
            <person name="Goeker M."/>
        </authorList>
    </citation>
    <scope>NUCLEOTIDE SEQUENCE [LARGE SCALE GENOMIC DNA]</scope>
    <source>
        <strain evidence="3 4">DSM 103870</strain>
    </source>
</reference>
<evidence type="ECO:0000313" key="3">
    <source>
        <dbReference type="EMBL" id="NIJ57871.1"/>
    </source>
</evidence>